<gene>
    <name evidence="5" type="ORF">L201_000503</name>
</gene>
<feature type="transmembrane region" description="Helical" evidence="4">
    <location>
        <begin position="531"/>
        <end position="551"/>
    </location>
</feature>
<organism evidence="5 6">
    <name type="scientific">Kwoniella dendrophila CBS 6074</name>
    <dbReference type="NCBI Taxonomy" id="1295534"/>
    <lineage>
        <taxon>Eukaryota</taxon>
        <taxon>Fungi</taxon>
        <taxon>Dikarya</taxon>
        <taxon>Basidiomycota</taxon>
        <taxon>Agaricomycotina</taxon>
        <taxon>Tremellomycetes</taxon>
        <taxon>Tremellales</taxon>
        <taxon>Cryptococcaceae</taxon>
        <taxon>Kwoniella</taxon>
    </lineage>
</organism>
<evidence type="ECO:0000256" key="1">
    <source>
        <dbReference type="ARBA" id="ARBA00004141"/>
    </source>
</evidence>
<keyword evidence="4" id="KW-0812">Transmembrane</keyword>
<dbReference type="Gene3D" id="1.20.1250.20">
    <property type="entry name" value="MFS general substrate transporter like domains"/>
    <property type="match status" value="2"/>
</dbReference>
<feature type="transmembrane region" description="Helical" evidence="4">
    <location>
        <begin position="314"/>
        <end position="333"/>
    </location>
</feature>
<feature type="transmembrane region" description="Helical" evidence="4">
    <location>
        <begin position="430"/>
        <end position="448"/>
    </location>
</feature>
<feature type="transmembrane region" description="Helical" evidence="4">
    <location>
        <begin position="285"/>
        <end position="302"/>
    </location>
</feature>
<keyword evidence="4" id="KW-1133">Transmembrane helix</keyword>
<dbReference type="GO" id="GO:0022857">
    <property type="term" value="F:transmembrane transporter activity"/>
    <property type="evidence" value="ECO:0007669"/>
    <property type="project" value="InterPro"/>
</dbReference>
<evidence type="ECO:0000256" key="3">
    <source>
        <dbReference type="SAM" id="MobiDB-lite"/>
    </source>
</evidence>
<evidence type="ECO:0000313" key="6">
    <source>
        <dbReference type="Proteomes" id="UP001355207"/>
    </source>
</evidence>
<feature type="transmembrane region" description="Helical" evidence="4">
    <location>
        <begin position="193"/>
        <end position="219"/>
    </location>
</feature>
<feature type="transmembrane region" description="Helical" evidence="4">
    <location>
        <begin position="226"/>
        <end position="244"/>
    </location>
</feature>
<dbReference type="EMBL" id="CP144098">
    <property type="protein sequence ID" value="WWC85637.1"/>
    <property type="molecule type" value="Genomic_DNA"/>
</dbReference>
<keyword evidence="6" id="KW-1185">Reference proteome</keyword>
<protein>
    <recommendedName>
        <fullName evidence="7">Monocarboxylic acid transporter</fullName>
    </recommendedName>
</protein>
<dbReference type="GeneID" id="91091175"/>
<dbReference type="InterPro" id="IPR036259">
    <property type="entry name" value="MFS_trans_sf"/>
</dbReference>
<feature type="compositionally biased region" description="Polar residues" evidence="3">
    <location>
        <begin position="87"/>
        <end position="108"/>
    </location>
</feature>
<dbReference type="SUPFAM" id="SSF103473">
    <property type="entry name" value="MFS general substrate transporter"/>
    <property type="match status" value="1"/>
</dbReference>
<proteinExistence type="inferred from homology"/>
<feature type="transmembrane region" description="Helical" evidence="4">
    <location>
        <begin position="401"/>
        <end position="418"/>
    </location>
</feature>
<dbReference type="PANTHER" id="PTHR11360:SF287">
    <property type="entry name" value="MFS MONOCARBOXYLATE TRANSPORTER"/>
    <property type="match status" value="1"/>
</dbReference>
<accession>A0AAX4JJQ5</accession>
<feature type="region of interest" description="Disordered" evidence="3">
    <location>
        <begin position="83"/>
        <end position="134"/>
    </location>
</feature>
<dbReference type="GO" id="GO:0016020">
    <property type="term" value="C:membrane"/>
    <property type="evidence" value="ECO:0007669"/>
    <property type="project" value="UniProtKB-SubCell"/>
</dbReference>
<dbReference type="Pfam" id="PF07690">
    <property type="entry name" value="MFS_1"/>
    <property type="match status" value="1"/>
</dbReference>
<sequence>MTDLHLANANEIELAAISAGSTFLTRSRSNNNTTNSNNNIESEYDIQASDSKSPSAFNSVNGSPRFNVDPILEAQIEDLPYHHHHQNQSGDNDQVYQRRSTSSKPSIHNNNNNNDEDPNRQVTMMNDNENENNHGEHDMISILPPVDKGIKAWLFLAGATYMEIIIWGLPYSIGILHVYWTNTMFKGKGGDSIITLAATLHTGLLYISSAFFGVLFATYPRWTMRIQIAGLITGCVSLIASAFVTQPWHLIVTIGVFYSGFYAAYLPCATLLFEWFHSRRGMASGIMYAGSGVGGTIFPFLVQSLLNKFGYKASMISLGLGYLITGGISLIPIKRRIPLSRIDQQGTISRVKPKVDWNFLKRKYLWLAVATVGITSLGNFIPSLWLPSYADDLGLKNPNGTALVALLNAASAFGNGLIGYMSDRMSLRSTILISCVGSAASCAFLWGFGTNTGVLVAFAIIFGLLGPSFSSVWSHMIHLVAKDDPAVTALTFSIISVFRGVGNLSSGPVSQSLLQYGVLKGATGGYGVNNYGILLIYTAVTIFLGGMFGLLY</sequence>
<dbReference type="Proteomes" id="UP001355207">
    <property type="component" value="Chromosome 1"/>
</dbReference>
<name>A0AAX4JJQ5_9TREE</name>
<feature type="transmembrane region" description="Helical" evidence="4">
    <location>
        <begin position="364"/>
        <end position="381"/>
    </location>
</feature>
<dbReference type="PANTHER" id="PTHR11360">
    <property type="entry name" value="MONOCARBOXYLATE TRANSPORTER"/>
    <property type="match status" value="1"/>
</dbReference>
<evidence type="ECO:0000313" key="5">
    <source>
        <dbReference type="EMBL" id="WWC85637.1"/>
    </source>
</evidence>
<reference evidence="5 6" key="1">
    <citation type="submission" date="2024-01" db="EMBL/GenBank/DDBJ databases">
        <title>Comparative genomics of Cryptococcus and Kwoniella reveals pathogenesis evolution and contrasting modes of karyotype evolution via chromosome fusion or intercentromeric recombination.</title>
        <authorList>
            <person name="Coelho M.A."/>
            <person name="David-Palma M."/>
            <person name="Shea T."/>
            <person name="Bowers K."/>
            <person name="McGinley-Smith S."/>
            <person name="Mohammad A.W."/>
            <person name="Gnirke A."/>
            <person name="Yurkov A.M."/>
            <person name="Nowrousian M."/>
            <person name="Sun S."/>
            <person name="Cuomo C.A."/>
            <person name="Heitman J."/>
        </authorList>
    </citation>
    <scope>NUCLEOTIDE SEQUENCE [LARGE SCALE GENOMIC DNA]</scope>
    <source>
        <strain evidence="5 6">CBS 6074</strain>
    </source>
</reference>
<evidence type="ECO:0008006" key="7">
    <source>
        <dbReference type="Google" id="ProtNLM"/>
    </source>
</evidence>
<dbReference type="RefSeq" id="XP_066072400.1">
    <property type="nucleotide sequence ID" value="XM_066216303.1"/>
</dbReference>
<dbReference type="InterPro" id="IPR050327">
    <property type="entry name" value="Proton-linked_MCT"/>
</dbReference>
<feature type="transmembrane region" description="Helical" evidence="4">
    <location>
        <begin position="454"/>
        <end position="473"/>
    </location>
</feature>
<evidence type="ECO:0000256" key="2">
    <source>
        <dbReference type="ARBA" id="ARBA00006727"/>
    </source>
</evidence>
<evidence type="ECO:0000256" key="4">
    <source>
        <dbReference type="SAM" id="Phobius"/>
    </source>
</evidence>
<feature type="transmembrane region" description="Helical" evidence="4">
    <location>
        <begin position="250"/>
        <end position="273"/>
    </location>
</feature>
<comment type="subcellular location">
    <subcellularLocation>
        <location evidence="1">Membrane</location>
        <topology evidence="1">Multi-pass membrane protein</topology>
    </subcellularLocation>
</comment>
<keyword evidence="4" id="KW-0472">Membrane</keyword>
<dbReference type="AlphaFoldDB" id="A0AAX4JJQ5"/>
<feature type="transmembrane region" description="Helical" evidence="4">
    <location>
        <begin position="152"/>
        <end position="173"/>
    </location>
</feature>
<dbReference type="InterPro" id="IPR011701">
    <property type="entry name" value="MFS"/>
</dbReference>
<comment type="similarity">
    <text evidence="2">Belongs to the major facilitator superfamily. Monocarboxylate porter (TC 2.A.1.13) family.</text>
</comment>